<dbReference type="EMBL" id="CP058952">
    <property type="protein sequence ID" value="QLI82312.1"/>
    <property type="molecule type" value="Genomic_DNA"/>
</dbReference>
<gene>
    <name evidence="1" type="ORF">HZU75_12690</name>
</gene>
<dbReference type="AlphaFoldDB" id="A0A7D5VB97"/>
<sequence>MLAAFNIKIPKNLTAAMQLLQLYMQSGHYYWISGVVARPKLHRLVVKLNAFRIARDAPGRAYDKAKGLASTHLVVCELSHGELLWVLVGTAGKGGLIDPEQIDIGTIYDSRLAGQHLRFKHYELLHTEKRIKQVRDTTWTWRIAPQRYKEHEAFIVQLIRQRDRDGLNTELVALAAMPQFSGVRGQVLKLFAETKKLGLKFRLGELAVPTLPYMTRMSIYTEPARTLDTLCETVL</sequence>
<keyword evidence="2" id="KW-1185">Reference proteome</keyword>
<reference evidence="1 2" key="1">
    <citation type="journal article" date="2016" name="Int. J. Syst. Evol. Microbiol.">
        <title>Chitinibacter fontanus sp. nov., isolated from a spring.</title>
        <authorList>
            <person name="Sheu S.Y."/>
            <person name="Li Y.S."/>
            <person name="Young C.C."/>
            <person name="Chen W.M."/>
        </authorList>
    </citation>
    <scope>NUCLEOTIDE SEQUENCE [LARGE SCALE GENOMIC DNA]</scope>
    <source>
        <strain evidence="1 2">STM-7</strain>
    </source>
</reference>
<dbReference type="Proteomes" id="UP000510822">
    <property type="component" value="Chromosome"/>
</dbReference>
<evidence type="ECO:0000313" key="2">
    <source>
        <dbReference type="Proteomes" id="UP000510822"/>
    </source>
</evidence>
<dbReference type="KEGG" id="cfon:HZU75_12690"/>
<organism evidence="1 2">
    <name type="scientific">Chitinibacter fontanus</name>
    <dbReference type="NCBI Taxonomy" id="1737446"/>
    <lineage>
        <taxon>Bacteria</taxon>
        <taxon>Pseudomonadati</taxon>
        <taxon>Pseudomonadota</taxon>
        <taxon>Betaproteobacteria</taxon>
        <taxon>Neisseriales</taxon>
        <taxon>Chitinibacteraceae</taxon>
        <taxon>Chitinibacter</taxon>
    </lineage>
</organism>
<accession>A0A7D5VB97</accession>
<dbReference type="RefSeq" id="WP_180306393.1">
    <property type="nucleotide sequence ID" value="NZ_CP058952.1"/>
</dbReference>
<evidence type="ECO:0000313" key="1">
    <source>
        <dbReference type="EMBL" id="QLI82312.1"/>
    </source>
</evidence>
<protein>
    <submittedName>
        <fullName evidence="1">Uncharacterized protein</fullName>
    </submittedName>
</protein>
<name>A0A7D5VB97_9NEIS</name>
<proteinExistence type="predicted"/>